<feature type="compositionally biased region" description="Polar residues" evidence="1">
    <location>
        <begin position="9"/>
        <end position="19"/>
    </location>
</feature>
<dbReference type="AlphaFoldDB" id="G7ICQ9"/>
<dbReference type="PaxDb" id="3880-AES60817"/>
<gene>
    <name evidence="2" type="ordered locus">MTR_1g071230</name>
</gene>
<feature type="region of interest" description="Disordered" evidence="1">
    <location>
        <begin position="1"/>
        <end position="22"/>
    </location>
</feature>
<evidence type="ECO:0000313" key="3">
    <source>
        <dbReference type="EnsemblPlants" id="AES60817"/>
    </source>
</evidence>
<evidence type="ECO:0000256" key="1">
    <source>
        <dbReference type="SAM" id="MobiDB-lite"/>
    </source>
</evidence>
<reference evidence="2 4" key="2">
    <citation type="journal article" date="2014" name="BMC Genomics">
        <title>An improved genome release (version Mt4.0) for the model legume Medicago truncatula.</title>
        <authorList>
            <person name="Tang H."/>
            <person name="Krishnakumar V."/>
            <person name="Bidwell S."/>
            <person name="Rosen B."/>
            <person name="Chan A."/>
            <person name="Zhou S."/>
            <person name="Gentzbittel L."/>
            <person name="Childs K.L."/>
            <person name="Yandell M."/>
            <person name="Gundlach H."/>
            <person name="Mayer K.F."/>
            <person name="Schwartz D.C."/>
            <person name="Town C.D."/>
        </authorList>
    </citation>
    <scope>GENOME REANNOTATION</scope>
    <source>
        <strain evidence="3 4">cv. Jemalong A17</strain>
    </source>
</reference>
<sequence length="397" mass="45883">MKHTAPRPNLNNGDNNQVQFPLGSKWTEKGSNYYNNPSHDTIHYKIRFDRRTKNCDTANHKTFGIVQQGNVPVCFTARCTRTTYGHADIPQIGFKKFYEDIESQFPEVCGHLHNRSAYTLPRVQRRTLVLSDEYINWYTTVCNPNLRIDYHDDHPHEVVEQEFDVELEPEYVSEPELENNNNIPPSPHFFPRLHQRFTDPSNYQTTIDPTTILPQTSDFSFLDLNTPLHQIIPPPPYTTPRNHYLPSIGSSYNDLNQPGTSYSNNPQVNNQNYNNQIYKNPHYNHPPTPTDPYPQFTPGIEYNFSIFPANDAEFGQSSLGRLSLNSIEDNQFLNTAWPTREDDLSLTLGQSSQVHNDQTDGQPIHRQGSWHQIILPIRNVEALWYGTVPHNAQKRNI</sequence>
<accession>G7ICQ9</accession>
<reference evidence="3" key="3">
    <citation type="submission" date="2015-04" db="UniProtKB">
        <authorList>
            <consortium name="EnsemblPlants"/>
        </authorList>
    </citation>
    <scope>IDENTIFICATION</scope>
    <source>
        <strain evidence="3">cv. Jemalong A17</strain>
    </source>
</reference>
<reference evidence="2 4" key="1">
    <citation type="journal article" date="2011" name="Nature">
        <title>The Medicago genome provides insight into the evolution of rhizobial symbioses.</title>
        <authorList>
            <person name="Young N.D."/>
            <person name="Debelle F."/>
            <person name="Oldroyd G.E."/>
            <person name="Geurts R."/>
            <person name="Cannon S.B."/>
            <person name="Udvardi M.K."/>
            <person name="Benedito V.A."/>
            <person name="Mayer K.F."/>
            <person name="Gouzy J."/>
            <person name="Schoof H."/>
            <person name="Van de Peer Y."/>
            <person name="Proost S."/>
            <person name="Cook D.R."/>
            <person name="Meyers B.C."/>
            <person name="Spannagl M."/>
            <person name="Cheung F."/>
            <person name="De Mita S."/>
            <person name="Krishnakumar V."/>
            <person name="Gundlach H."/>
            <person name="Zhou S."/>
            <person name="Mudge J."/>
            <person name="Bharti A.K."/>
            <person name="Murray J.D."/>
            <person name="Naoumkina M.A."/>
            <person name="Rosen B."/>
            <person name="Silverstein K.A."/>
            <person name="Tang H."/>
            <person name="Rombauts S."/>
            <person name="Zhao P.X."/>
            <person name="Zhou P."/>
            <person name="Barbe V."/>
            <person name="Bardou P."/>
            <person name="Bechner M."/>
            <person name="Bellec A."/>
            <person name="Berger A."/>
            <person name="Berges H."/>
            <person name="Bidwell S."/>
            <person name="Bisseling T."/>
            <person name="Choisne N."/>
            <person name="Couloux A."/>
            <person name="Denny R."/>
            <person name="Deshpande S."/>
            <person name="Dai X."/>
            <person name="Doyle J.J."/>
            <person name="Dudez A.M."/>
            <person name="Farmer A.D."/>
            <person name="Fouteau S."/>
            <person name="Franken C."/>
            <person name="Gibelin C."/>
            <person name="Gish J."/>
            <person name="Goldstein S."/>
            <person name="Gonzalez A.J."/>
            <person name="Green P.J."/>
            <person name="Hallab A."/>
            <person name="Hartog M."/>
            <person name="Hua A."/>
            <person name="Humphray S.J."/>
            <person name="Jeong D.H."/>
            <person name="Jing Y."/>
            <person name="Jocker A."/>
            <person name="Kenton S.M."/>
            <person name="Kim D.J."/>
            <person name="Klee K."/>
            <person name="Lai H."/>
            <person name="Lang C."/>
            <person name="Lin S."/>
            <person name="Macmil S.L."/>
            <person name="Magdelenat G."/>
            <person name="Matthews L."/>
            <person name="McCorrison J."/>
            <person name="Monaghan E.L."/>
            <person name="Mun J.H."/>
            <person name="Najar F.Z."/>
            <person name="Nicholson C."/>
            <person name="Noirot C."/>
            <person name="O'Bleness M."/>
            <person name="Paule C.R."/>
            <person name="Poulain J."/>
            <person name="Prion F."/>
            <person name="Qin B."/>
            <person name="Qu C."/>
            <person name="Retzel E.F."/>
            <person name="Riddle C."/>
            <person name="Sallet E."/>
            <person name="Samain S."/>
            <person name="Samson N."/>
            <person name="Sanders I."/>
            <person name="Saurat O."/>
            <person name="Scarpelli C."/>
            <person name="Schiex T."/>
            <person name="Segurens B."/>
            <person name="Severin A.J."/>
            <person name="Sherrier D.J."/>
            <person name="Shi R."/>
            <person name="Sims S."/>
            <person name="Singer S.R."/>
            <person name="Sinharoy S."/>
            <person name="Sterck L."/>
            <person name="Viollet A."/>
            <person name="Wang B.B."/>
            <person name="Wang K."/>
            <person name="Wang M."/>
            <person name="Wang X."/>
            <person name="Warfsmann J."/>
            <person name="Weissenbach J."/>
            <person name="White D.D."/>
            <person name="White J.D."/>
            <person name="Wiley G.B."/>
            <person name="Wincker P."/>
            <person name="Xing Y."/>
            <person name="Yang L."/>
            <person name="Yao Z."/>
            <person name="Ying F."/>
            <person name="Zhai J."/>
            <person name="Zhou L."/>
            <person name="Zuber A."/>
            <person name="Denarie J."/>
            <person name="Dixon R.A."/>
            <person name="May G.D."/>
            <person name="Schwartz D.C."/>
            <person name="Rogers J."/>
            <person name="Quetier F."/>
            <person name="Town C.D."/>
            <person name="Roe B.A."/>
        </authorList>
    </citation>
    <scope>NUCLEOTIDE SEQUENCE [LARGE SCALE GENOMIC DNA]</scope>
    <source>
        <strain evidence="2">A17</strain>
        <strain evidence="3 4">cv. Jemalong A17</strain>
    </source>
</reference>
<evidence type="ECO:0000313" key="4">
    <source>
        <dbReference type="Proteomes" id="UP000002051"/>
    </source>
</evidence>
<dbReference type="HOGENOM" id="CLU_695161_0_0_1"/>
<evidence type="ECO:0000313" key="2">
    <source>
        <dbReference type="EMBL" id="AES60817.1"/>
    </source>
</evidence>
<dbReference type="EMBL" id="CM001217">
    <property type="protein sequence ID" value="AES60817.1"/>
    <property type="molecule type" value="Genomic_DNA"/>
</dbReference>
<keyword evidence="4" id="KW-1185">Reference proteome</keyword>
<organism evidence="2 4">
    <name type="scientific">Medicago truncatula</name>
    <name type="common">Barrel medic</name>
    <name type="synonym">Medicago tribuloides</name>
    <dbReference type="NCBI Taxonomy" id="3880"/>
    <lineage>
        <taxon>Eukaryota</taxon>
        <taxon>Viridiplantae</taxon>
        <taxon>Streptophyta</taxon>
        <taxon>Embryophyta</taxon>
        <taxon>Tracheophyta</taxon>
        <taxon>Spermatophyta</taxon>
        <taxon>Magnoliopsida</taxon>
        <taxon>eudicotyledons</taxon>
        <taxon>Gunneridae</taxon>
        <taxon>Pentapetalae</taxon>
        <taxon>rosids</taxon>
        <taxon>fabids</taxon>
        <taxon>Fabales</taxon>
        <taxon>Fabaceae</taxon>
        <taxon>Papilionoideae</taxon>
        <taxon>50 kb inversion clade</taxon>
        <taxon>NPAAA clade</taxon>
        <taxon>Hologalegina</taxon>
        <taxon>IRL clade</taxon>
        <taxon>Trifolieae</taxon>
        <taxon>Medicago</taxon>
    </lineage>
</organism>
<dbReference type="Proteomes" id="UP000002051">
    <property type="component" value="Unassembled WGS sequence"/>
</dbReference>
<proteinExistence type="predicted"/>
<dbReference type="EnsemblPlants" id="AES60817">
    <property type="protein sequence ID" value="AES60817"/>
    <property type="gene ID" value="MTR_1g071230"/>
</dbReference>
<name>G7ICQ9_MEDTR</name>
<protein>
    <submittedName>
        <fullName evidence="2 3">Uncharacterized protein</fullName>
    </submittedName>
</protein>